<dbReference type="STRING" id="425264.A0A3G2SA02"/>
<dbReference type="VEuPathDB" id="FungiDB:DNF11_3099"/>
<evidence type="ECO:0000256" key="3">
    <source>
        <dbReference type="ARBA" id="ARBA00022781"/>
    </source>
</evidence>
<dbReference type="SUPFAM" id="SSF118203">
    <property type="entry name" value="Vacuolar ATP synthase subunit C"/>
    <property type="match status" value="1"/>
</dbReference>
<sequence>MPSETSNWIVSVPVQEEKGHEQMFQDLVSQLVRDGACEQTDVAPIRMPPLKTGTLESLIVMAEDLPKIDTIFAAILARIVDALRALLNDDEDAMNENMNIDGMSVEDYVMSWKWNSGKYRVEKSLNDLIELFTKEMQSIDHIMRQKLTAYNAAKGQLQQLERKKHGNLTVCSLADIVHKDDMVDANSEFLTTLLVVVPKTQVKDWLAKYERLTPMVVPRSSAQLAQDEDYVLYNVTLFKKVQEEFMQKARENKFHIREFVWDEGLLARERAELEQAGASEKELWSELLRLSCVNFAEAFQSLFHFKIVRTFVESVLRFGLPATYFVAVVEPTPRKAKAIIKSLVRQFDYLNEYISSQETKPADASTQQNETPGEFVNLLEQEVFPFVLTEQPMITV</sequence>
<evidence type="ECO:0000313" key="8">
    <source>
        <dbReference type="Proteomes" id="UP000269793"/>
    </source>
</evidence>
<dbReference type="Pfam" id="PF03223">
    <property type="entry name" value="V-ATPase_C"/>
    <property type="match status" value="1"/>
</dbReference>
<keyword evidence="8" id="KW-1185">Reference proteome</keyword>
<dbReference type="PANTHER" id="PTHR10137:SF0">
    <property type="entry name" value="V-TYPE PROTON ATPASE SUBUNIT C"/>
    <property type="match status" value="1"/>
</dbReference>
<dbReference type="InterPro" id="IPR036132">
    <property type="entry name" value="Vac_ATP_synth_c_sf"/>
</dbReference>
<reference evidence="7 8" key="1">
    <citation type="submission" date="2018-10" db="EMBL/GenBank/DDBJ databases">
        <title>Complete genome sequence of Malassezia restricta CBS 7877.</title>
        <authorList>
            <person name="Morand S.C."/>
            <person name="Bertignac M."/>
            <person name="Iltis A."/>
            <person name="Kolder I."/>
            <person name="Pirovano W."/>
            <person name="Jourdain R."/>
            <person name="Clavaud C."/>
        </authorList>
    </citation>
    <scope>NUCLEOTIDE SEQUENCE [LARGE SCALE GENOMIC DNA]</scope>
    <source>
        <strain evidence="7 8">CBS 7877</strain>
    </source>
</reference>
<comment type="similarity">
    <text evidence="1 6">Belongs to the V-ATPase C subunit family.</text>
</comment>
<evidence type="ECO:0000256" key="1">
    <source>
        <dbReference type="ARBA" id="ARBA00006138"/>
    </source>
</evidence>
<dbReference type="Gene3D" id="3.30.70.1180">
    <property type="entry name" value="Vacuolar atp synthase subunit c, domain 1"/>
    <property type="match status" value="1"/>
</dbReference>
<evidence type="ECO:0000256" key="4">
    <source>
        <dbReference type="ARBA" id="ARBA00023065"/>
    </source>
</evidence>
<dbReference type="FunFam" id="3.30.70.100:FF:000002">
    <property type="entry name" value="V-type proton ATPase subunit C"/>
    <property type="match status" value="1"/>
</dbReference>
<evidence type="ECO:0000313" key="7">
    <source>
        <dbReference type="EMBL" id="AYO44049.1"/>
    </source>
</evidence>
<dbReference type="OrthoDB" id="6605928at2759"/>
<comment type="function">
    <text evidence="6">Subunit of the V1 complex of vacuolar(H+)-ATPase (V-ATPase), a multisubunit enzyme composed of a peripheral complex (V1) that hydrolyzes ATP and a membrane integral complex (V0) that translocates protons. V-ATPase is responsible for acidifying and maintaining the pH of intracellular compartments and in some cell types, is targeted to the plasma membrane, where it is responsible for acidifying the extracellular environment. Subunit C is necessary for the assembly of the catalytic sector of the enzyme and is likely to have a specific function in its catalytic activity.</text>
</comment>
<dbReference type="Gene3D" id="1.20.1460.10">
    <property type="entry name" value="subunit c (vma5p) of the yeast v-atpase, domain 2"/>
    <property type="match status" value="1"/>
</dbReference>
<dbReference type="AlphaFoldDB" id="A0A3G2SA02"/>
<evidence type="ECO:0000256" key="5">
    <source>
        <dbReference type="ARBA" id="ARBA00053565"/>
    </source>
</evidence>
<gene>
    <name evidence="7" type="primary">atp6v1c1</name>
    <name evidence="7" type="ORF">DNF11_3099</name>
</gene>
<dbReference type="Gene3D" id="3.30.70.100">
    <property type="match status" value="1"/>
</dbReference>
<evidence type="ECO:0000256" key="2">
    <source>
        <dbReference type="ARBA" id="ARBA00022448"/>
    </source>
</evidence>
<keyword evidence="4 6" id="KW-0406">Ion transport</keyword>
<dbReference type="GO" id="GO:0000221">
    <property type="term" value="C:vacuolar proton-transporting V-type ATPase, V1 domain"/>
    <property type="evidence" value="ECO:0007669"/>
    <property type="project" value="TreeGrafter"/>
</dbReference>
<protein>
    <recommendedName>
        <fullName evidence="6">V-type proton ATPase subunit C</fullName>
    </recommendedName>
</protein>
<organism evidence="7 8">
    <name type="scientific">Malassezia restricta (strain ATCC 96810 / NBRC 103918 / CBS 7877)</name>
    <name type="common">Seborrheic dermatitis infection agent</name>
    <dbReference type="NCBI Taxonomy" id="425264"/>
    <lineage>
        <taxon>Eukaryota</taxon>
        <taxon>Fungi</taxon>
        <taxon>Dikarya</taxon>
        <taxon>Basidiomycota</taxon>
        <taxon>Ustilaginomycotina</taxon>
        <taxon>Malasseziomycetes</taxon>
        <taxon>Malasseziales</taxon>
        <taxon>Malasseziaceae</taxon>
        <taxon>Malassezia</taxon>
    </lineage>
</organism>
<dbReference type="InterPro" id="IPR004907">
    <property type="entry name" value="ATPase_V1-cplx_csu"/>
</dbReference>
<dbReference type="GO" id="GO:0046961">
    <property type="term" value="F:proton-transporting ATPase activity, rotational mechanism"/>
    <property type="evidence" value="ECO:0007669"/>
    <property type="project" value="InterPro"/>
</dbReference>
<keyword evidence="2 6" id="KW-0813">Transport</keyword>
<accession>A0A3G2SA02</accession>
<dbReference type="EMBL" id="CP033152">
    <property type="protein sequence ID" value="AYO44049.1"/>
    <property type="molecule type" value="Genomic_DNA"/>
</dbReference>
<keyword evidence="3 6" id="KW-0375">Hydrogen ion transport</keyword>
<comment type="subunit">
    <text evidence="6">V-ATPase is a heteromultimeric enzyme composed of a peripheral catalytic V1 complex (components A to H) attached to an integral membrane V0 proton pore complex.</text>
</comment>
<dbReference type="Proteomes" id="UP000269793">
    <property type="component" value="Chromosome V"/>
</dbReference>
<evidence type="ECO:0000256" key="6">
    <source>
        <dbReference type="RuleBase" id="RU364010"/>
    </source>
</evidence>
<dbReference type="PANTHER" id="PTHR10137">
    <property type="entry name" value="V-TYPE PROTON ATPASE SUBUNIT C"/>
    <property type="match status" value="1"/>
</dbReference>
<comment type="function">
    <text evidence="5">Subunit of the V1 complex of vacuolar(H+)-ATPase (V-ATPase), a multisubunit enzyme composed of a peripheral complex (V1) that hydrolyzes ATP and a membrane integral complex (V0) that translocates protons. V-ATPase is responsible for acidifying and maintaining the pH of intracellular compartments. Subunit C is necessary for the assembly of the catalytic sector of the enzyme and is likely to have a specific function in its catalytic activity. Reversibly leaves the enzyme after glucose depletion, causing the catalytic subcomplex V1 to detach from the V0 section.</text>
</comment>
<dbReference type="CDD" id="cd14785">
    <property type="entry name" value="V-ATPase_C"/>
    <property type="match status" value="1"/>
</dbReference>
<name>A0A3G2SA02_MALR7</name>
<proteinExistence type="inferred from homology"/>